<evidence type="ECO:0008006" key="5">
    <source>
        <dbReference type="Google" id="ProtNLM"/>
    </source>
</evidence>
<dbReference type="OrthoDB" id="642536at2759"/>
<dbReference type="AlphaFoldDB" id="A0A9D5HMN2"/>
<dbReference type="InterPro" id="IPR050942">
    <property type="entry name" value="F-box_BR-signaling"/>
</dbReference>
<keyword evidence="4" id="KW-1185">Reference proteome</keyword>
<dbReference type="Pfam" id="PF00646">
    <property type="entry name" value="F-box"/>
    <property type="match status" value="1"/>
</dbReference>
<dbReference type="Proteomes" id="UP001085076">
    <property type="component" value="Miscellaneous, Linkage group lg02"/>
</dbReference>
<proteinExistence type="predicted"/>
<evidence type="ECO:0000259" key="2">
    <source>
        <dbReference type="Pfam" id="PF03478"/>
    </source>
</evidence>
<dbReference type="PANTHER" id="PTHR44259">
    <property type="entry name" value="OS07G0183000 PROTEIN-RELATED"/>
    <property type="match status" value="1"/>
</dbReference>
<reference evidence="3" key="2">
    <citation type="journal article" date="2022" name="Hortic Res">
        <title>The genome of Dioscorea zingiberensis sheds light on the biosynthesis, origin and evolution of the medicinally important diosgenin saponins.</title>
        <authorList>
            <person name="Li Y."/>
            <person name="Tan C."/>
            <person name="Li Z."/>
            <person name="Guo J."/>
            <person name="Li S."/>
            <person name="Chen X."/>
            <person name="Wang C."/>
            <person name="Dai X."/>
            <person name="Yang H."/>
            <person name="Song W."/>
            <person name="Hou L."/>
            <person name="Xu J."/>
            <person name="Tong Z."/>
            <person name="Xu A."/>
            <person name="Yuan X."/>
            <person name="Wang W."/>
            <person name="Yang Q."/>
            <person name="Chen L."/>
            <person name="Sun Z."/>
            <person name="Wang K."/>
            <person name="Pan B."/>
            <person name="Chen J."/>
            <person name="Bao Y."/>
            <person name="Liu F."/>
            <person name="Qi X."/>
            <person name="Gang D.R."/>
            <person name="Wen J."/>
            <person name="Li J."/>
        </authorList>
    </citation>
    <scope>NUCLEOTIDE SEQUENCE</scope>
    <source>
        <strain evidence="3">Dzin_1.0</strain>
    </source>
</reference>
<dbReference type="SUPFAM" id="SSF81383">
    <property type="entry name" value="F-box domain"/>
    <property type="match status" value="1"/>
</dbReference>
<sequence>MKMRMVRWENLPSDIIETISDLLPNGTDYISFRSVCTYWRAATSKKHNIPFLIVPSEISRNVHNVFRVSDQETRRIMIRQEILGKKCCEASHGYLIMVTTVNAPMNIDHLYLVEVDCHLWVALRYNYPDPENSRVRRVHLAVGALRYNYPDLENSKVKKGAFRFAAILMLWAALRYKYPDPENSKVKKGAFRFAAILIVRPMNVAIEEVKDLEGRAFFFGLNQSFWMSTEEHTQLKKNCIYYTNFPLRREDDVYGHQDFGTFDTATHKIERVLGSPLEYSFTWVPSAWLMSRHNI</sequence>
<dbReference type="EMBL" id="JAGGNH010000002">
    <property type="protein sequence ID" value="KAJ0982051.1"/>
    <property type="molecule type" value="Genomic_DNA"/>
</dbReference>
<protein>
    <recommendedName>
        <fullName evidence="5">F-box domain-containing protein</fullName>
    </recommendedName>
</protein>
<feature type="domain" description="KIB1-4 beta-propeller" evidence="2">
    <location>
        <begin position="202"/>
        <end position="263"/>
    </location>
</feature>
<reference evidence="3" key="1">
    <citation type="submission" date="2021-03" db="EMBL/GenBank/DDBJ databases">
        <authorList>
            <person name="Li Z."/>
            <person name="Yang C."/>
        </authorList>
    </citation>
    <scope>NUCLEOTIDE SEQUENCE</scope>
    <source>
        <strain evidence="3">Dzin_1.0</strain>
        <tissue evidence="3">Leaf</tissue>
    </source>
</reference>
<gene>
    <name evidence="3" type="ORF">J5N97_010306</name>
</gene>
<evidence type="ECO:0000313" key="3">
    <source>
        <dbReference type="EMBL" id="KAJ0982051.1"/>
    </source>
</evidence>
<dbReference type="Pfam" id="PF03478">
    <property type="entry name" value="Beta-prop_KIB1-4"/>
    <property type="match status" value="1"/>
</dbReference>
<organism evidence="3 4">
    <name type="scientific">Dioscorea zingiberensis</name>
    <dbReference type="NCBI Taxonomy" id="325984"/>
    <lineage>
        <taxon>Eukaryota</taxon>
        <taxon>Viridiplantae</taxon>
        <taxon>Streptophyta</taxon>
        <taxon>Embryophyta</taxon>
        <taxon>Tracheophyta</taxon>
        <taxon>Spermatophyta</taxon>
        <taxon>Magnoliopsida</taxon>
        <taxon>Liliopsida</taxon>
        <taxon>Dioscoreales</taxon>
        <taxon>Dioscoreaceae</taxon>
        <taxon>Dioscorea</taxon>
    </lineage>
</organism>
<dbReference type="InterPro" id="IPR005174">
    <property type="entry name" value="KIB1-4_b-propeller"/>
</dbReference>
<evidence type="ECO:0000259" key="1">
    <source>
        <dbReference type="Pfam" id="PF00646"/>
    </source>
</evidence>
<dbReference type="InterPro" id="IPR036047">
    <property type="entry name" value="F-box-like_dom_sf"/>
</dbReference>
<comment type="caution">
    <text evidence="3">The sequence shown here is derived from an EMBL/GenBank/DDBJ whole genome shotgun (WGS) entry which is preliminary data.</text>
</comment>
<dbReference type="InterPro" id="IPR001810">
    <property type="entry name" value="F-box_dom"/>
</dbReference>
<accession>A0A9D5HMN2</accession>
<name>A0A9D5HMN2_9LILI</name>
<feature type="domain" description="F-box" evidence="1">
    <location>
        <begin position="8"/>
        <end position="46"/>
    </location>
</feature>
<evidence type="ECO:0000313" key="4">
    <source>
        <dbReference type="Proteomes" id="UP001085076"/>
    </source>
</evidence>